<comment type="function">
    <text evidence="19">Key enzyme involved in DNA replication and DNA repair. Involved in Okazaki fragments processing by cleaving long flaps that escape FEN1: flaps that are longer than 27 nucleotides are coated by replication protein A complex (RPA), leading to recruit DNA2 which cleaves the flap until it is too short to bind RPA and becomes a substrate for FEN1. Also involved in 5'-end resection of DNA during double-strand break (DSB) repair by mediating the cleavage of 5'-ssDNA.</text>
</comment>
<comment type="subcellular location">
    <subcellularLocation>
        <location evidence="19">Nucleus</location>
    </subcellularLocation>
    <subcellularLocation>
        <location evidence="19">Chromosome</location>
    </subcellularLocation>
</comment>
<dbReference type="GO" id="GO:0071932">
    <property type="term" value="P:replication fork reversal"/>
    <property type="evidence" value="ECO:0007669"/>
    <property type="project" value="TreeGrafter"/>
</dbReference>
<evidence type="ECO:0000256" key="15">
    <source>
        <dbReference type="ARBA" id="ARBA00023204"/>
    </source>
</evidence>
<evidence type="ECO:0000256" key="5">
    <source>
        <dbReference type="ARBA" id="ARBA00022722"/>
    </source>
</evidence>
<dbReference type="InterPro" id="IPR041679">
    <property type="entry name" value="DNA2/NAM7-like_C"/>
</dbReference>
<evidence type="ECO:0000256" key="14">
    <source>
        <dbReference type="ARBA" id="ARBA00023125"/>
    </source>
</evidence>
<keyword evidence="9 19" id="KW-0378">Hydrolase</keyword>
<evidence type="ECO:0000259" key="23">
    <source>
        <dbReference type="Pfam" id="PF13087"/>
    </source>
</evidence>
<dbReference type="InterPro" id="IPR047187">
    <property type="entry name" value="SF1_C_Upf1"/>
</dbReference>
<dbReference type="GO" id="GO:0017108">
    <property type="term" value="F:5'-flap endonuclease activity"/>
    <property type="evidence" value="ECO:0007669"/>
    <property type="project" value="UniProtKB-UniRule"/>
</dbReference>
<dbReference type="InterPro" id="IPR011604">
    <property type="entry name" value="PDDEXK-like_dom_sf"/>
</dbReference>
<dbReference type="GO" id="GO:0051539">
    <property type="term" value="F:4 iron, 4 sulfur cluster binding"/>
    <property type="evidence" value="ECO:0007669"/>
    <property type="project" value="UniProtKB-UniRule"/>
</dbReference>
<evidence type="ECO:0000256" key="11">
    <source>
        <dbReference type="ARBA" id="ARBA00022840"/>
    </source>
</evidence>
<comment type="similarity">
    <text evidence="2 19">Belongs to the DNA2/NAM7 helicase family.</text>
</comment>
<evidence type="ECO:0000256" key="20">
    <source>
        <dbReference type="SAM" id="MobiDB-lite"/>
    </source>
</evidence>
<keyword evidence="14 19" id="KW-0238">DNA-binding</keyword>
<dbReference type="PANTHER" id="PTHR10887">
    <property type="entry name" value="DNA2/NAM7 HELICASE FAMILY"/>
    <property type="match status" value="1"/>
</dbReference>
<dbReference type="InterPro" id="IPR045055">
    <property type="entry name" value="DNA2/NAM7-like"/>
</dbReference>
<evidence type="ECO:0000313" key="24">
    <source>
        <dbReference type="EMBL" id="PJF16535.1"/>
    </source>
</evidence>
<accession>A0A2H9TFN8</accession>
<dbReference type="AlphaFoldDB" id="A0A2H9TFN8"/>
<feature type="domain" description="DNA replication factor Dna2 N-terminal" evidence="21">
    <location>
        <begin position="93"/>
        <end position="300"/>
    </location>
</feature>
<dbReference type="GO" id="GO:0046872">
    <property type="term" value="F:metal ion binding"/>
    <property type="evidence" value="ECO:0007669"/>
    <property type="project" value="UniProtKB-UniRule"/>
</dbReference>
<evidence type="ECO:0000256" key="4">
    <source>
        <dbReference type="ARBA" id="ARBA00022705"/>
    </source>
</evidence>
<dbReference type="GO" id="GO:0033567">
    <property type="term" value="P:DNA replication, Okazaki fragment processing"/>
    <property type="evidence" value="ECO:0007669"/>
    <property type="project" value="UniProtKB-UniRule"/>
</dbReference>
<evidence type="ECO:0000256" key="8">
    <source>
        <dbReference type="ARBA" id="ARBA00022763"/>
    </source>
</evidence>
<keyword evidence="3 19" id="KW-0004">4Fe-4S</keyword>
<dbReference type="Gene3D" id="3.90.320.10">
    <property type="match status" value="1"/>
</dbReference>
<keyword evidence="6 19" id="KW-0479">Metal-binding</keyword>
<comment type="catalytic activity">
    <reaction evidence="18 19">
        <text>ATP + H2O = ADP + phosphate + H(+)</text>
        <dbReference type="Rhea" id="RHEA:13065"/>
        <dbReference type="ChEBI" id="CHEBI:15377"/>
        <dbReference type="ChEBI" id="CHEBI:15378"/>
        <dbReference type="ChEBI" id="CHEBI:30616"/>
        <dbReference type="ChEBI" id="CHEBI:43474"/>
        <dbReference type="ChEBI" id="CHEBI:456216"/>
        <dbReference type="EC" id="3.6.4.12"/>
    </reaction>
</comment>
<dbReference type="Gene3D" id="3.40.50.300">
    <property type="entry name" value="P-loop containing nucleotide triphosphate hydrolases"/>
    <property type="match status" value="2"/>
</dbReference>
<dbReference type="EC" id="3.1.-.-" evidence="19"/>
<evidence type="ECO:0000256" key="9">
    <source>
        <dbReference type="ARBA" id="ARBA00022801"/>
    </source>
</evidence>
<dbReference type="InterPro" id="IPR026851">
    <property type="entry name" value="Dna2/JHS1_DEXXQ-box"/>
</dbReference>
<evidence type="ECO:0000256" key="7">
    <source>
        <dbReference type="ARBA" id="ARBA00022741"/>
    </source>
</evidence>
<keyword evidence="4 19" id="KW-0235">DNA replication</keyword>
<dbReference type="Proteomes" id="UP000240830">
    <property type="component" value="Unassembled WGS sequence"/>
</dbReference>
<evidence type="ECO:0000256" key="12">
    <source>
        <dbReference type="ARBA" id="ARBA00023004"/>
    </source>
</evidence>
<evidence type="ECO:0000256" key="19">
    <source>
        <dbReference type="RuleBase" id="RU367041"/>
    </source>
</evidence>
<evidence type="ECO:0000256" key="18">
    <source>
        <dbReference type="ARBA" id="ARBA00047995"/>
    </source>
</evidence>
<name>A0A2H9TFN8_9FUNG</name>
<evidence type="ECO:0000256" key="13">
    <source>
        <dbReference type="ARBA" id="ARBA00023014"/>
    </source>
</evidence>
<dbReference type="InterPro" id="IPR041677">
    <property type="entry name" value="DNA2/NAM7_AAA_11"/>
</dbReference>
<dbReference type="GO" id="GO:0005737">
    <property type="term" value="C:cytoplasm"/>
    <property type="evidence" value="ECO:0007669"/>
    <property type="project" value="TreeGrafter"/>
</dbReference>
<evidence type="ECO:0000256" key="10">
    <source>
        <dbReference type="ARBA" id="ARBA00022806"/>
    </source>
</evidence>
<keyword evidence="25" id="KW-1185">Reference proteome</keyword>
<dbReference type="GO" id="GO:0003677">
    <property type="term" value="F:DNA binding"/>
    <property type="evidence" value="ECO:0007669"/>
    <property type="project" value="UniProtKB-UniRule"/>
</dbReference>
<evidence type="ECO:0000259" key="22">
    <source>
        <dbReference type="Pfam" id="PF13086"/>
    </source>
</evidence>
<dbReference type="FunFam" id="3.40.50.300:FF:000721">
    <property type="entry name" value="DNA replication ATP-dependent helicase/nuclease DNA2"/>
    <property type="match status" value="1"/>
</dbReference>
<keyword evidence="12 19" id="KW-0408">Iron</keyword>
<dbReference type="InterPro" id="IPR014808">
    <property type="entry name" value="DNA_replication_fac_Dna2_N"/>
</dbReference>
<dbReference type="GO" id="GO:0005524">
    <property type="term" value="F:ATP binding"/>
    <property type="evidence" value="ECO:0007669"/>
    <property type="project" value="UniProtKB-UniRule"/>
</dbReference>
<keyword evidence="7 19" id="KW-0547">Nucleotide-binding</keyword>
<dbReference type="CDD" id="cd18041">
    <property type="entry name" value="DEXXQc_DNA2"/>
    <property type="match status" value="1"/>
</dbReference>
<dbReference type="GO" id="GO:0035861">
    <property type="term" value="C:site of double-strand break"/>
    <property type="evidence" value="ECO:0007669"/>
    <property type="project" value="UniProtKB-ARBA"/>
</dbReference>
<dbReference type="GO" id="GO:0005634">
    <property type="term" value="C:nucleus"/>
    <property type="evidence" value="ECO:0007669"/>
    <property type="project" value="UniProtKB-SubCell"/>
</dbReference>
<feature type="domain" description="DNA2/NAM7 helicase-like C-terminal" evidence="23">
    <location>
        <begin position="802"/>
        <end position="982"/>
    </location>
</feature>
<gene>
    <name evidence="24" type="ORF">PSACC_03651</name>
</gene>
<keyword evidence="17 19" id="KW-0511">Multifunctional enzyme</keyword>
<evidence type="ECO:0000256" key="6">
    <source>
        <dbReference type="ARBA" id="ARBA00022723"/>
    </source>
</evidence>
<dbReference type="PANTHER" id="PTHR10887:SF433">
    <property type="entry name" value="DNA REPLICATION ATP-DEPENDENT HELICASE_NUCLEASE DNA2"/>
    <property type="match status" value="1"/>
</dbReference>
<keyword evidence="15 19" id="KW-0234">DNA repair</keyword>
<dbReference type="Pfam" id="PF13086">
    <property type="entry name" value="AAA_11"/>
    <property type="match status" value="2"/>
</dbReference>
<dbReference type="GO" id="GO:0017116">
    <property type="term" value="F:single-stranded DNA helicase activity"/>
    <property type="evidence" value="ECO:0007669"/>
    <property type="project" value="UniProtKB-UniRule"/>
</dbReference>
<dbReference type="EMBL" id="MTSL01000218">
    <property type="protein sequence ID" value="PJF16535.1"/>
    <property type="molecule type" value="Genomic_DNA"/>
</dbReference>
<keyword evidence="8 19" id="KW-0227">DNA damage</keyword>
<dbReference type="GO" id="GO:0006281">
    <property type="term" value="P:DNA repair"/>
    <property type="evidence" value="ECO:0007669"/>
    <property type="project" value="UniProtKB-KW"/>
</dbReference>
<evidence type="ECO:0000256" key="17">
    <source>
        <dbReference type="ARBA" id="ARBA00023268"/>
    </source>
</evidence>
<reference evidence="24 25" key="1">
    <citation type="submission" date="2016-10" db="EMBL/GenBank/DDBJ databases">
        <title>The genome of Paramicrosporidium saccamoebae is the missing link in understanding Cryptomycota and Microsporidia evolution.</title>
        <authorList>
            <person name="Quandt C.A."/>
            <person name="Beaudet D."/>
            <person name="Corsaro D."/>
            <person name="Michel R."/>
            <person name="Corradi N."/>
            <person name="James T."/>
        </authorList>
    </citation>
    <scope>NUCLEOTIDE SEQUENCE [LARGE SCALE GENOMIC DNA]</scope>
    <source>
        <strain evidence="24 25">KSL3</strain>
    </source>
</reference>
<evidence type="ECO:0000259" key="21">
    <source>
        <dbReference type="Pfam" id="PF08696"/>
    </source>
</evidence>
<feature type="domain" description="DNA2/NAM7 helicase helicase" evidence="22">
    <location>
        <begin position="627"/>
        <end position="716"/>
    </location>
</feature>
<evidence type="ECO:0000313" key="25">
    <source>
        <dbReference type="Proteomes" id="UP000240830"/>
    </source>
</evidence>
<keyword evidence="13 19" id="KW-0411">Iron-sulfur</keyword>
<dbReference type="GO" id="GO:0016887">
    <property type="term" value="F:ATP hydrolysis activity"/>
    <property type="evidence" value="ECO:0007669"/>
    <property type="project" value="RHEA"/>
</dbReference>
<dbReference type="SUPFAM" id="SSF52540">
    <property type="entry name" value="P-loop containing nucleoside triphosphate hydrolases"/>
    <property type="match status" value="1"/>
</dbReference>
<keyword evidence="10 19" id="KW-0347">Helicase</keyword>
<keyword evidence="16 19" id="KW-0539">Nucleus</keyword>
<evidence type="ECO:0000256" key="1">
    <source>
        <dbReference type="ARBA" id="ARBA00001966"/>
    </source>
</evidence>
<dbReference type="STRING" id="1246581.A0A2H9TFN8"/>
<protein>
    <recommendedName>
        <fullName evidence="19">DNA replication ATP-dependent helicase/nuclease</fullName>
        <ecNumber evidence="19">3.1.-.-</ecNumber>
        <ecNumber evidence="19">3.6.4.12</ecNumber>
    </recommendedName>
</protein>
<evidence type="ECO:0000256" key="2">
    <source>
        <dbReference type="ARBA" id="ARBA00007913"/>
    </source>
</evidence>
<dbReference type="InterPro" id="IPR027417">
    <property type="entry name" value="P-loop_NTPase"/>
</dbReference>
<organism evidence="24 25">
    <name type="scientific">Paramicrosporidium saccamoebae</name>
    <dbReference type="NCBI Taxonomy" id="1246581"/>
    <lineage>
        <taxon>Eukaryota</taxon>
        <taxon>Fungi</taxon>
        <taxon>Fungi incertae sedis</taxon>
        <taxon>Cryptomycota</taxon>
        <taxon>Cryptomycota incertae sedis</taxon>
        <taxon>Paramicrosporidium</taxon>
    </lineage>
</organism>
<dbReference type="Pfam" id="PF13087">
    <property type="entry name" value="AAA_12"/>
    <property type="match status" value="1"/>
</dbReference>
<evidence type="ECO:0000256" key="16">
    <source>
        <dbReference type="ARBA" id="ARBA00023242"/>
    </source>
</evidence>
<proteinExistence type="inferred from homology"/>
<dbReference type="OrthoDB" id="6513042at2759"/>
<sequence>MRNIPTSPIRGMVSARSSISASPTRHKSPIQSACLVADIEDLGIGSSFFSEMDLNESHDNSCMDKFTFIRIEQVHSGRSKRGEPEVILGGRIQKNGKETTVTVRGLWVECDYRVGTVISVTPPTFSSDIIIDGTDGCFLVYDPSTLISITTVADAVSCLRKAALSIKMQSAAADNPPTIHLVSGSVAHDVFEQGIQHPTKLDNVTDLIMRSVTTHLTTIFACGEVETSVQSKVVEILKGFRPWCANYLADTPIPGATVVDELKTVVPEISKSICIPQVFSLEESITSHGLGLKGKIDAVVLARFRTAPNEQYSWMVPLELKTGKTTSSTAHRAQTLLYTLLLSDRYDFPVRMGLLYYVASNVLLRLSTRSDELQALIMTRNRLAAACQADAKLPKPIDNAHNCRQCPQLGNCSVMVKLNGEDESLTNETIAAKLESISAVIDDSFYRKWEKLLVLEEEEALCSKKMTANCLRAALIDCQSSDNPGVFHRFSATFSISVDDRLTEITKGDPVLLYLAANLDHEVGIGFVSEATCERLIVSCDRDISFCLNRAMDFDAIQNHHLERITTIGNEFVIKKDELKSGFSLARMNLSRLYGPRFNVLRQLLCNGQPPQMRQPRCESGVPSTDLDEDQLAALQHCLAAEEYALLLGMPGTGKTTTLVALVRTLISQGAKILISSYTHSAVDNLLTKIRATGVSVLRLGNAERVEDSLKDVIINEENYKTIQAMRTAIQGTQVFGTTCLGSNHPILGHIEFDYCIVDEASQITVPAVLGSIMLAKRFILVGDHNQLPPLVRSKSAIALGLNESLFKILAEQHPTAVATLRKQYRMCQDIQLVANKTVYKDQLVCGSEKVKTQCLEISNSAMSALFCEVCGDSPHCWARQLLDPHKKVLFLDTDAMAATEEQVGMSFNNPKEAALAVNISSSLLACGISEESICIITAFRPQVKLILESLPEVEVSTVDRYQGRDKECVILSFVRSNSDLNVLLGHVTFVVDWLAIEGLESAECGLYAGKE</sequence>
<keyword evidence="11 19" id="KW-0067">ATP-binding</keyword>
<comment type="cofactor">
    <cofactor evidence="1">
        <name>[4Fe-4S] cluster</name>
        <dbReference type="ChEBI" id="CHEBI:49883"/>
    </cofactor>
</comment>
<dbReference type="GO" id="GO:0000014">
    <property type="term" value="F:single-stranded DNA endodeoxyribonuclease activity"/>
    <property type="evidence" value="ECO:0007669"/>
    <property type="project" value="UniProtKB-ARBA"/>
</dbReference>
<evidence type="ECO:0000256" key="3">
    <source>
        <dbReference type="ARBA" id="ARBA00022485"/>
    </source>
</evidence>
<feature type="region of interest" description="Disordered" evidence="20">
    <location>
        <begin position="1"/>
        <end position="25"/>
    </location>
</feature>
<keyword evidence="5 19" id="KW-0540">Nuclease</keyword>
<dbReference type="CDD" id="cd18808">
    <property type="entry name" value="SF1_C_Upf1"/>
    <property type="match status" value="1"/>
</dbReference>
<comment type="caution">
    <text evidence="24">The sequence shown here is derived from an EMBL/GenBank/DDBJ whole genome shotgun (WGS) entry which is preliminary data.</text>
</comment>
<dbReference type="EC" id="3.6.4.12" evidence="19"/>
<feature type="domain" description="DNA2/NAM7 helicase helicase" evidence="22">
    <location>
        <begin position="724"/>
        <end position="795"/>
    </location>
</feature>
<keyword evidence="19" id="KW-0158">Chromosome</keyword>
<dbReference type="Pfam" id="PF08696">
    <property type="entry name" value="Dna2"/>
    <property type="match status" value="1"/>
</dbReference>